<evidence type="ECO:0000256" key="2">
    <source>
        <dbReference type="ARBA" id="ARBA00009533"/>
    </source>
</evidence>
<feature type="compositionally biased region" description="Basic and acidic residues" evidence="7">
    <location>
        <begin position="67"/>
        <end position="81"/>
    </location>
</feature>
<keyword evidence="9" id="KW-1185">Reference proteome</keyword>
<dbReference type="Pfam" id="PF00282">
    <property type="entry name" value="Pyridoxal_deC"/>
    <property type="match status" value="1"/>
</dbReference>
<comment type="similarity">
    <text evidence="2 6">Belongs to the group II decarboxylase family.</text>
</comment>
<dbReference type="PANTHER" id="PTHR11999">
    <property type="entry name" value="GROUP II PYRIDOXAL-5-PHOSPHATE DECARBOXYLASE"/>
    <property type="match status" value="1"/>
</dbReference>
<reference evidence="8 9" key="1">
    <citation type="journal article" date="2013" name="Fungal Biol.">
        <title>Analysis of microsatellite markers in the genome of the plant pathogen Ceratocystis fimbriata.</title>
        <authorList>
            <person name="Simpson M.C."/>
            <person name="Wilken P.M."/>
            <person name="Coetzee M.P."/>
            <person name="Wingfield M.J."/>
            <person name="Wingfield B.D."/>
        </authorList>
    </citation>
    <scope>NUCLEOTIDE SEQUENCE [LARGE SCALE GENOMIC DNA]</scope>
    <source>
        <strain evidence="8 9">CBS 114723</strain>
    </source>
</reference>
<feature type="compositionally biased region" description="Low complexity" evidence="7">
    <location>
        <begin position="88"/>
        <end position="99"/>
    </location>
</feature>
<dbReference type="InterPro" id="IPR015422">
    <property type="entry name" value="PyrdxlP-dep_Trfase_small"/>
</dbReference>
<evidence type="ECO:0000256" key="6">
    <source>
        <dbReference type="RuleBase" id="RU000382"/>
    </source>
</evidence>
<dbReference type="GO" id="GO:0019752">
    <property type="term" value="P:carboxylic acid metabolic process"/>
    <property type="evidence" value="ECO:0007669"/>
    <property type="project" value="InterPro"/>
</dbReference>
<dbReference type="InterPro" id="IPR015421">
    <property type="entry name" value="PyrdxlP-dep_Trfase_major"/>
</dbReference>
<comment type="caution">
    <text evidence="8">The sequence shown here is derived from an EMBL/GenBank/DDBJ whole genome shotgun (WGS) entry which is preliminary data.</text>
</comment>
<keyword evidence="4 6" id="KW-0456">Lyase</keyword>
<dbReference type="InterPro" id="IPR002129">
    <property type="entry name" value="PyrdxlP-dep_de-COase"/>
</dbReference>
<organism evidence="8 9">
    <name type="scientific">Ceratocystis fimbriata CBS 114723</name>
    <dbReference type="NCBI Taxonomy" id="1035309"/>
    <lineage>
        <taxon>Eukaryota</taxon>
        <taxon>Fungi</taxon>
        <taxon>Dikarya</taxon>
        <taxon>Ascomycota</taxon>
        <taxon>Pezizomycotina</taxon>
        <taxon>Sordariomycetes</taxon>
        <taxon>Hypocreomycetidae</taxon>
        <taxon>Microascales</taxon>
        <taxon>Ceratocystidaceae</taxon>
        <taxon>Ceratocystis</taxon>
    </lineage>
</organism>
<keyword evidence="3 5" id="KW-0663">Pyridoxal phosphate</keyword>
<dbReference type="PANTHER" id="PTHR11999:SF165">
    <property type="entry name" value="DECARBOXYLASE, PUTATIVE (AFU_ORTHOLOGUE AFUA_2G04980)-RELATED"/>
    <property type="match status" value="1"/>
</dbReference>
<dbReference type="SUPFAM" id="SSF53383">
    <property type="entry name" value="PLP-dependent transferases"/>
    <property type="match status" value="1"/>
</dbReference>
<feature type="region of interest" description="Disordered" evidence="7">
    <location>
        <begin position="1"/>
        <end position="42"/>
    </location>
</feature>
<dbReference type="GO" id="GO:0030170">
    <property type="term" value="F:pyridoxal phosphate binding"/>
    <property type="evidence" value="ECO:0007669"/>
    <property type="project" value="InterPro"/>
</dbReference>
<dbReference type="InterPro" id="IPR019034">
    <property type="entry name" value="UPF0390"/>
</dbReference>
<dbReference type="OrthoDB" id="2161780at2759"/>
<dbReference type="EMBL" id="APWK03000010">
    <property type="protein sequence ID" value="PHH55556.1"/>
    <property type="molecule type" value="Genomic_DNA"/>
</dbReference>
<feature type="region of interest" description="Disordered" evidence="7">
    <location>
        <begin position="67"/>
        <end position="118"/>
    </location>
</feature>
<evidence type="ECO:0000256" key="4">
    <source>
        <dbReference type="ARBA" id="ARBA00023239"/>
    </source>
</evidence>
<dbReference type="Proteomes" id="UP000222788">
    <property type="component" value="Unassembled WGS sequence"/>
</dbReference>
<evidence type="ECO:0000256" key="1">
    <source>
        <dbReference type="ARBA" id="ARBA00001933"/>
    </source>
</evidence>
<name>A0A2C5XHA3_9PEZI</name>
<sequence>MAQGAIKKVSARPPPKANKATKKGAAAKTSKPKKLKTSHEKLQRKFAGALVAKTEKLLGERARHLEMIGKGKKTAPEDRLNTKGGSKNNSAPTTPPASALAHARSSLPQRDSPEYLSRRGPAATLSHIRNDILPALSGQGVSARYFGFVTGGVLPEAEAADNIVSAMDQSAASHIPDHSVAVDIEHSALNMLADVLGLEAERFTGSIFTTGATASNILGLACGREAALRKRLPPGESVARLGLLGACAKAGVTEVQVLTSGGHSSLSKAAAVVGLGWDAVKEVSISKEKPWKLDIDEVERRLQRPGVASIISISMGEVNTGLFATNGRDEMQRLRKLADRYSAWLHVDGAFGIFVRTLDDSAENEMLKAATAGLELADSITADAHKILNAPYDCGVFYTAHKALMQETFRNPNAAYLANTISKDTDMLNSPLDMGLENSRRFRALPIYAILVSLGRQGLTEMVGTMVAVTRALAREISRLPEYEMLPMLRGTQTDAETSEDDGLLSFSHISFILMVRLRNREKNKTLVCRINESREVFVSGSVWNGVPVARIAVSSHRTTLADVGGVVELLKRVAAQ</sequence>
<accession>A0A2C5XHA3</accession>
<dbReference type="GO" id="GO:0005737">
    <property type="term" value="C:cytoplasm"/>
    <property type="evidence" value="ECO:0007669"/>
    <property type="project" value="TreeGrafter"/>
</dbReference>
<evidence type="ECO:0000256" key="3">
    <source>
        <dbReference type="ARBA" id="ARBA00022898"/>
    </source>
</evidence>
<dbReference type="AlphaFoldDB" id="A0A2C5XHA3"/>
<gene>
    <name evidence="8" type="primary">ddc</name>
    <name evidence="8" type="ORF">CFIMG_001380RA</name>
</gene>
<evidence type="ECO:0000256" key="7">
    <source>
        <dbReference type="SAM" id="MobiDB-lite"/>
    </source>
</evidence>
<comment type="cofactor">
    <cofactor evidence="1 5 6">
        <name>pyridoxal 5'-phosphate</name>
        <dbReference type="ChEBI" id="CHEBI:597326"/>
    </cofactor>
</comment>
<evidence type="ECO:0000313" key="9">
    <source>
        <dbReference type="Proteomes" id="UP000222788"/>
    </source>
</evidence>
<dbReference type="Gene3D" id="3.90.1150.10">
    <property type="entry name" value="Aspartate Aminotransferase, domain 1"/>
    <property type="match status" value="1"/>
</dbReference>
<dbReference type="InterPro" id="IPR010977">
    <property type="entry name" value="Aromatic_deC"/>
</dbReference>
<reference evidence="8 9" key="2">
    <citation type="journal article" date="2013" name="IMA Fungus">
        <title>IMA Genome-F 1: Ceratocystis fimbriata: Draft nuclear genome sequence for the plant pathogen, Ceratocystis fimbriata.</title>
        <authorList>
            <person name="Wilken P.M."/>
            <person name="Steenkamp E.T."/>
            <person name="Wingfield M.J."/>
            <person name="de Beer Z.W."/>
            <person name="Wingfield B.D."/>
        </authorList>
    </citation>
    <scope>NUCLEOTIDE SEQUENCE [LARGE SCALE GENOMIC DNA]</scope>
    <source>
        <strain evidence="8 9">CBS 114723</strain>
    </source>
</reference>
<evidence type="ECO:0000313" key="8">
    <source>
        <dbReference type="EMBL" id="PHH55556.1"/>
    </source>
</evidence>
<feature type="modified residue" description="N6-(pyridoxal phosphate)lysine" evidence="5">
    <location>
        <position position="386"/>
    </location>
</feature>
<protein>
    <submittedName>
        <fullName evidence="8">L-2,4-diaminobutyrate decarboxylase</fullName>
    </submittedName>
</protein>
<dbReference type="STRING" id="1035309.A0A2C5XHA3"/>
<dbReference type="GO" id="GO:0016831">
    <property type="term" value="F:carboxy-lyase activity"/>
    <property type="evidence" value="ECO:0007669"/>
    <property type="project" value="TreeGrafter"/>
</dbReference>
<evidence type="ECO:0000256" key="5">
    <source>
        <dbReference type="PIRSR" id="PIRSR602129-50"/>
    </source>
</evidence>
<proteinExistence type="inferred from homology"/>
<dbReference type="Gene3D" id="3.40.640.10">
    <property type="entry name" value="Type I PLP-dependent aspartate aminotransferase-like (Major domain)"/>
    <property type="match status" value="1"/>
</dbReference>
<dbReference type="Pfam" id="PF09495">
    <property type="entry name" value="DUF2462"/>
    <property type="match status" value="1"/>
</dbReference>
<dbReference type="InterPro" id="IPR015424">
    <property type="entry name" value="PyrdxlP-dep_Trfase"/>
</dbReference>